<evidence type="ECO:0000313" key="11">
    <source>
        <dbReference type="Proteomes" id="UP001479436"/>
    </source>
</evidence>
<comment type="caution">
    <text evidence="10">The sequence shown here is derived from an EMBL/GenBank/DDBJ whole genome shotgun (WGS) entry which is preliminary data.</text>
</comment>
<sequence length="460" mass="51953">MLQSPTDISTAAQLFFGRFVHNLDLQNLEYINDGVIVVDKAGKILEVQKNVTQEQLDRLVEKYNLSEENVTKLKADQFLMPGFVDTHIHAPQYVFAGSGMNLQLLEWLETYTFARESVYKSVDYAKKAYKDVVSQLIRNGTTTACYYGTIHIEACKILANTVDELGQRAYVGKVNMDRNSPEYYIETTEDSIEKTEEFVQFMLEKNKTNPRVYPILTPRFVPSCSGELMRQLGDLARKYDIPVQSHLCENKGEIEWVKELHPELPSYTAVYDHYGLLTDKTVMAHCVHLTEDECKLIKKRKAGIAHCANSNFALRSGVCNVRKLLEGKHKVGMGTDVAGGHAISMIDAIRAATTASQVISFTEVDSKGNNYEQLQLAELIYLATIGGANVMGLEDRIGNFTLGKQFDALLIDPSTPDSNFHLYDHDNFYTTLEKFINTGDDRNIRRVYIDGRLVNNKDLV</sequence>
<dbReference type="NCBIfam" id="NF006679">
    <property type="entry name" value="PRK09228.1"/>
    <property type="match status" value="1"/>
</dbReference>
<proteinExistence type="inferred from homology"/>
<name>A0ABR2W4X1_9FUNG</name>
<evidence type="ECO:0000256" key="2">
    <source>
        <dbReference type="ARBA" id="ARBA00006745"/>
    </source>
</evidence>
<keyword evidence="4 7" id="KW-0479">Metal-binding</keyword>
<dbReference type="InterPro" id="IPR011059">
    <property type="entry name" value="Metal-dep_hydrolase_composite"/>
</dbReference>
<dbReference type="Gene3D" id="3.20.20.140">
    <property type="entry name" value="Metal-dependent hydrolases"/>
    <property type="match status" value="1"/>
</dbReference>
<evidence type="ECO:0000256" key="4">
    <source>
        <dbReference type="ARBA" id="ARBA00022723"/>
    </source>
</evidence>
<organism evidence="10 11">
    <name type="scientific">Basidiobolus ranarum</name>
    <dbReference type="NCBI Taxonomy" id="34480"/>
    <lineage>
        <taxon>Eukaryota</taxon>
        <taxon>Fungi</taxon>
        <taxon>Fungi incertae sedis</taxon>
        <taxon>Zoopagomycota</taxon>
        <taxon>Entomophthoromycotina</taxon>
        <taxon>Basidiobolomycetes</taxon>
        <taxon>Basidiobolales</taxon>
        <taxon>Basidiobolaceae</taxon>
        <taxon>Basidiobolus</taxon>
    </lineage>
</organism>
<dbReference type="InterPro" id="IPR006680">
    <property type="entry name" value="Amidohydro-rel"/>
</dbReference>
<evidence type="ECO:0000259" key="9">
    <source>
        <dbReference type="Pfam" id="PF01979"/>
    </source>
</evidence>
<reference evidence="10 11" key="1">
    <citation type="submission" date="2023-04" db="EMBL/GenBank/DDBJ databases">
        <title>Genome of Basidiobolus ranarum AG-B5.</title>
        <authorList>
            <person name="Stajich J.E."/>
            <person name="Carter-House D."/>
            <person name="Gryganskyi A."/>
        </authorList>
    </citation>
    <scope>NUCLEOTIDE SEQUENCE [LARGE SCALE GENOMIC DNA]</scope>
    <source>
        <strain evidence="10 11">AG-B5</strain>
    </source>
</reference>
<dbReference type="Pfam" id="PF01979">
    <property type="entry name" value="Amidohydro_1"/>
    <property type="match status" value="1"/>
</dbReference>
<keyword evidence="11" id="KW-1185">Reference proteome</keyword>
<protein>
    <recommendedName>
        <fullName evidence="3 7">Guanine deaminase</fullName>
        <shortName evidence="7">Guanase</shortName>
        <ecNumber evidence="3 7">3.5.4.3</ecNumber>
    </recommendedName>
    <alternativeName>
        <fullName evidence="7">Guanine aminohydrolase</fullName>
    </alternativeName>
</protein>
<comment type="cofactor">
    <cofactor evidence="7">
        <name>Zn(2+)</name>
        <dbReference type="ChEBI" id="CHEBI:29105"/>
    </cofactor>
    <text evidence="7">Binds 1 zinc ion per subunit.</text>
</comment>
<keyword evidence="6 7" id="KW-0862">Zinc</keyword>
<keyword evidence="8" id="KW-0175">Coiled coil</keyword>
<evidence type="ECO:0000256" key="8">
    <source>
        <dbReference type="SAM" id="Coils"/>
    </source>
</evidence>
<comment type="pathway">
    <text evidence="1 7">Purine metabolism; guanine degradation; xanthine from guanine: step 1/1.</text>
</comment>
<evidence type="ECO:0000256" key="6">
    <source>
        <dbReference type="ARBA" id="ARBA00022833"/>
    </source>
</evidence>
<dbReference type="InterPro" id="IPR032466">
    <property type="entry name" value="Metal_Hydrolase"/>
</dbReference>
<dbReference type="PANTHER" id="PTHR11271">
    <property type="entry name" value="GUANINE DEAMINASE"/>
    <property type="match status" value="1"/>
</dbReference>
<dbReference type="Proteomes" id="UP001479436">
    <property type="component" value="Unassembled WGS sequence"/>
</dbReference>
<feature type="domain" description="Amidohydrolase-related" evidence="9">
    <location>
        <begin position="78"/>
        <end position="454"/>
    </location>
</feature>
<evidence type="ECO:0000256" key="5">
    <source>
        <dbReference type="ARBA" id="ARBA00022801"/>
    </source>
</evidence>
<dbReference type="PANTHER" id="PTHR11271:SF6">
    <property type="entry name" value="GUANINE DEAMINASE"/>
    <property type="match status" value="1"/>
</dbReference>
<accession>A0ABR2W4X1</accession>
<keyword evidence="5 7" id="KW-0378">Hydrolase</keyword>
<dbReference type="EMBL" id="JASJQH010007019">
    <property type="protein sequence ID" value="KAK9720271.1"/>
    <property type="molecule type" value="Genomic_DNA"/>
</dbReference>
<gene>
    <name evidence="10" type="ORF">K7432_004258</name>
</gene>
<evidence type="ECO:0000256" key="3">
    <source>
        <dbReference type="ARBA" id="ARBA00012781"/>
    </source>
</evidence>
<comment type="catalytic activity">
    <reaction evidence="7">
        <text>guanine + H2O + H(+) = xanthine + NH4(+)</text>
        <dbReference type="Rhea" id="RHEA:14665"/>
        <dbReference type="ChEBI" id="CHEBI:15377"/>
        <dbReference type="ChEBI" id="CHEBI:15378"/>
        <dbReference type="ChEBI" id="CHEBI:16235"/>
        <dbReference type="ChEBI" id="CHEBI:17712"/>
        <dbReference type="ChEBI" id="CHEBI:28938"/>
        <dbReference type="EC" id="3.5.4.3"/>
    </reaction>
</comment>
<dbReference type="InterPro" id="IPR051607">
    <property type="entry name" value="Metallo-dep_hydrolases"/>
</dbReference>
<dbReference type="InterPro" id="IPR014311">
    <property type="entry name" value="Guanine_deaminase"/>
</dbReference>
<evidence type="ECO:0000256" key="7">
    <source>
        <dbReference type="RuleBase" id="RU366009"/>
    </source>
</evidence>
<evidence type="ECO:0000313" key="10">
    <source>
        <dbReference type="EMBL" id="KAK9720271.1"/>
    </source>
</evidence>
<dbReference type="NCBIfam" id="TIGR02967">
    <property type="entry name" value="guan_deamin"/>
    <property type="match status" value="1"/>
</dbReference>
<comment type="similarity">
    <text evidence="2 7">Belongs to the metallo-dependent hydrolases superfamily. ATZ/TRZ family.</text>
</comment>
<comment type="function">
    <text evidence="7">Catalyzes the hydrolytic deamination of guanine, producing xanthine and ammonia.</text>
</comment>
<dbReference type="Gene3D" id="2.30.40.10">
    <property type="entry name" value="Urease, subunit C, domain 1"/>
    <property type="match status" value="1"/>
</dbReference>
<feature type="coiled-coil region" evidence="8">
    <location>
        <begin position="49"/>
        <end position="76"/>
    </location>
</feature>
<dbReference type="EC" id="3.5.4.3" evidence="3 7"/>
<dbReference type="SUPFAM" id="SSF51556">
    <property type="entry name" value="Metallo-dependent hydrolases"/>
    <property type="match status" value="1"/>
</dbReference>
<evidence type="ECO:0000256" key="1">
    <source>
        <dbReference type="ARBA" id="ARBA00004984"/>
    </source>
</evidence>